<dbReference type="GO" id="GO:0032979">
    <property type="term" value="P:protein insertion into mitochondrial inner membrane from matrix"/>
    <property type="evidence" value="ECO:0007669"/>
    <property type="project" value="TreeGrafter"/>
</dbReference>
<evidence type="ECO:0000256" key="1">
    <source>
        <dbReference type="ARBA" id="ARBA00004141"/>
    </source>
</evidence>
<dbReference type="GO" id="GO:0032977">
    <property type="term" value="F:membrane insertase activity"/>
    <property type="evidence" value="ECO:0007669"/>
    <property type="project" value="InterPro"/>
</dbReference>
<proteinExistence type="inferred from homology"/>
<dbReference type="EMBL" id="JABAYA010000019">
    <property type="protein sequence ID" value="KAF7730061.1"/>
    <property type="molecule type" value="Genomic_DNA"/>
</dbReference>
<protein>
    <submittedName>
        <fullName evidence="7">Cytochrome c oxidase assembly protein cox18, mitochondrial</fullName>
    </submittedName>
</protein>
<evidence type="ECO:0000313" key="8">
    <source>
        <dbReference type="Proteomes" id="UP000605846"/>
    </source>
</evidence>
<evidence type="ECO:0000313" key="7">
    <source>
        <dbReference type="EMBL" id="KAF7730061.1"/>
    </source>
</evidence>
<dbReference type="GO" id="GO:0033617">
    <property type="term" value="P:mitochondrial respiratory chain complex IV assembly"/>
    <property type="evidence" value="ECO:0007669"/>
    <property type="project" value="TreeGrafter"/>
</dbReference>
<feature type="transmembrane region" description="Helical" evidence="6">
    <location>
        <begin position="36"/>
        <end position="56"/>
    </location>
</feature>
<dbReference type="InterPro" id="IPR001708">
    <property type="entry name" value="YidC/ALB3/OXA1/COX18"/>
</dbReference>
<dbReference type="PANTHER" id="PTHR12428:SF65">
    <property type="entry name" value="CYTOCHROME C OXIDASE ASSEMBLY PROTEIN COX18, MITOCHONDRIAL"/>
    <property type="match status" value="1"/>
</dbReference>
<dbReference type="PANTHER" id="PTHR12428">
    <property type="entry name" value="OXA1"/>
    <property type="match status" value="1"/>
</dbReference>
<evidence type="ECO:0000256" key="5">
    <source>
        <dbReference type="ARBA" id="ARBA00023136"/>
    </source>
</evidence>
<name>A0A8H7BY34_9FUNG</name>
<comment type="caution">
    <text evidence="7">The sequence shown here is derived from an EMBL/GenBank/DDBJ whole genome shotgun (WGS) entry which is preliminary data.</text>
</comment>
<keyword evidence="3 6" id="KW-0812">Transmembrane</keyword>
<accession>A0A8H7BY34</accession>
<dbReference type="OrthoDB" id="2148490at2759"/>
<comment type="subcellular location">
    <subcellularLocation>
        <location evidence="1">Membrane</location>
        <topology evidence="1">Multi-pass membrane protein</topology>
    </subcellularLocation>
</comment>
<reference evidence="7" key="1">
    <citation type="submission" date="2020-01" db="EMBL/GenBank/DDBJ databases">
        <title>Genome Sequencing of Three Apophysomyces-Like Fungal Strains Confirms a Novel Fungal Genus in the Mucoromycota with divergent Burkholderia-like Endosymbiotic Bacteria.</title>
        <authorList>
            <person name="Stajich J.E."/>
            <person name="Macias A.M."/>
            <person name="Carter-House D."/>
            <person name="Lovett B."/>
            <person name="Kasson L.R."/>
            <person name="Berry K."/>
            <person name="Grigoriev I."/>
            <person name="Chang Y."/>
            <person name="Spatafora J."/>
            <person name="Kasson M.T."/>
        </authorList>
    </citation>
    <scope>NUCLEOTIDE SEQUENCE</scope>
    <source>
        <strain evidence="7">NRRL A-21654</strain>
    </source>
</reference>
<dbReference type="Proteomes" id="UP000605846">
    <property type="component" value="Unassembled WGS sequence"/>
</dbReference>
<dbReference type="AlphaFoldDB" id="A0A8H7BY34"/>
<keyword evidence="8" id="KW-1185">Reference proteome</keyword>
<dbReference type="GO" id="GO:0005743">
    <property type="term" value="C:mitochondrial inner membrane"/>
    <property type="evidence" value="ECO:0007669"/>
    <property type="project" value="TreeGrafter"/>
</dbReference>
<evidence type="ECO:0000256" key="4">
    <source>
        <dbReference type="ARBA" id="ARBA00022989"/>
    </source>
</evidence>
<keyword evidence="5 6" id="KW-0472">Membrane</keyword>
<gene>
    <name evidence="7" type="primary">COX18</name>
    <name evidence="7" type="ORF">EC973_003006</name>
</gene>
<organism evidence="7 8">
    <name type="scientific">Apophysomyces ossiformis</name>
    <dbReference type="NCBI Taxonomy" id="679940"/>
    <lineage>
        <taxon>Eukaryota</taxon>
        <taxon>Fungi</taxon>
        <taxon>Fungi incertae sedis</taxon>
        <taxon>Mucoromycota</taxon>
        <taxon>Mucoromycotina</taxon>
        <taxon>Mucoromycetes</taxon>
        <taxon>Mucorales</taxon>
        <taxon>Mucorineae</taxon>
        <taxon>Mucoraceae</taxon>
        <taxon>Apophysomyces</taxon>
    </lineage>
</organism>
<comment type="similarity">
    <text evidence="2">Belongs to the OXA1/ALB3/YidC family.</text>
</comment>
<sequence length="127" mass="13898">MTGFPAPFCERSVPMAALTEGGTQWFTDLTATDTTFILPLLVGAGSFLNGELNVWLNKDKVDRFQQTFINTNRCLSLAAVPIAAHAPAAICLFWVTSAWFSVAQNLAFRAPVVRQRLGLPMLKLPSK</sequence>
<evidence type="ECO:0000256" key="6">
    <source>
        <dbReference type="SAM" id="Phobius"/>
    </source>
</evidence>
<feature type="transmembrane region" description="Helical" evidence="6">
    <location>
        <begin position="77"/>
        <end position="100"/>
    </location>
</feature>
<evidence type="ECO:0000256" key="3">
    <source>
        <dbReference type="ARBA" id="ARBA00022692"/>
    </source>
</evidence>
<evidence type="ECO:0000256" key="2">
    <source>
        <dbReference type="ARBA" id="ARBA00009877"/>
    </source>
</evidence>
<keyword evidence="4 6" id="KW-1133">Transmembrane helix</keyword>